<dbReference type="SUPFAM" id="SSF54001">
    <property type="entry name" value="Cysteine proteinases"/>
    <property type="match status" value="1"/>
</dbReference>
<keyword evidence="11" id="KW-1185">Reference proteome</keyword>
<dbReference type="InterPro" id="IPR000668">
    <property type="entry name" value="Peptidase_C1A_C"/>
</dbReference>
<evidence type="ECO:0008006" key="12">
    <source>
        <dbReference type="Google" id="ProtNLM"/>
    </source>
</evidence>
<keyword evidence="2" id="KW-0645">Protease</keyword>
<dbReference type="InterPro" id="IPR013128">
    <property type="entry name" value="Peptidase_C1A"/>
</dbReference>
<keyword evidence="4" id="KW-0788">Thiol protease</keyword>
<dbReference type="GO" id="GO:0006508">
    <property type="term" value="P:proteolysis"/>
    <property type="evidence" value="ECO:0007669"/>
    <property type="project" value="UniProtKB-KW"/>
</dbReference>
<evidence type="ECO:0000259" key="8">
    <source>
        <dbReference type="SMART" id="SM00645"/>
    </source>
</evidence>
<dbReference type="PROSITE" id="PS00639">
    <property type="entry name" value="THIOL_PROTEASE_HIS"/>
    <property type="match status" value="1"/>
</dbReference>
<feature type="domain" description="Cathepsin propeptide inhibitor" evidence="9">
    <location>
        <begin position="22"/>
        <end position="82"/>
    </location>
</feature>
<dbReference type="CDD" id="cd02248">
    <property type="entry name" value="Peptidase_C1A"/>
    <property type="match status" value="1"/>
</dbReference>
<evidence type="ECO:0000313" key="11">
    <source>
        <dbReference type="Proteomes" id="UP000410492"/>
    </source>
</evidence>
<dbReference type="PANTHER" id="PTHR12411">
    <property type="entry name" value="CYSTEINE PROTEASE FAMILY C1-RELATED"/>
    <property type="match status" value="1"/>
</dbReference>
<evidence type="ECO:0000313" key="10">
    <source>
        <dbReference type="EMBL" id="VEN53755.1"/>
    </source>
</evidence>
<dbReference type="OrthoDB" id="10253408at2759"/>
<reference evidence="10 11" key="1">
    <citation type="submission" date="2019-01" db="EMBL/GenBank/DDBJ databases">
        <authorList>
            <person name="Sayadi A."/>
        </authorList>
    </citation>
    <scope>NUCLEOTIDE SEQUENCE [LARGE SCALE GENOMIC DNA]</scope>
</reference>
<feature type="signal peptide" evidence="7">
    <location>
        <begin position="1"/>
        <end position="15"/>
    </location>
</feature>
<keyword evidence="6" id="KW-1015">Disulfide bond</keyword>
<evidence type="ECO:0000256" key="1">
    <source>
        <dbReference type="ARBA" id="ARBA00008455"/>
    </source>
</evidence>
<dbReference type="SMART" id="SM00645">
    <property type="entry name" value="Pept_C1"/>
    <property type="match status" value="1"/>
</dbReference>
<dbReference type="PROSITE" id="PS00640">
    <property type="entry name" value="THIOL_PROTEASE_ASN"/>
    <property type="match status" value="1"/>
</dbReference>
<accession>A0A653D332</accession>
<dbReference type="AlphaFoldDB" id="A0A653D332"/>
<keyword evidence="3" id="KW-0378">Hydrolase</keyword>
<dbReference type="InterPro" id="IPR025661">
    <property type="entry name" value="Pept_asp_AS"/>
</dbReference>
<dbReference type="GO" id="GO:0008234">
    <property type="term" value="F:cysteine-type peptidase activity"/>
    <property type="evidence" value="ECO:0007669"/>
    <property type="project" value="UniProtKB-KW"/>
</dbReference>
<feature type="chain" id="PRO_5024880829" description="Gut cathepsin L-like cysteine protease" evidence="7">
    <location>
        <begin position="16"/>
        <end position="335"/>
    </location>
</feature>
<gene>
    <name evidence="10" type="ORF">CALMAC_LOCUS13456</name>
</gene>
<dbReference type="Pfam" id="PF08246">
    <property type="entry name" value="Inhibitor_I29"/>
    <property type="match status" value="1"/>
</dbReference>
<dbReference type="Pfam" id="PF00112">
    <property type="entry name" value="Peptidase_C1"/>
    <property type="match status" value="1"/>
</dbReference>
<feature type="domain" description="Peptidase C1A papain C-terminal" evidence="8">
    <location>
        <begin position="120"/>
        <end position="334"/>
    </location>
</feature>
<dbReference type="InterPro" id="IPR000169">
    <property type="entry name" value="Pept_cys_AS"/>
</dbReference>
<evidence type="ECO:0000256" key="3">
    <source>
        <dbReference type="ARBA" id="ARBA00022801"/>
    </source>
</evidence>
<evidence type="ECO:0000256" key="5">
    <source>
        <dbReference type="ARBA" id="ARBA00023145"/>
    </source>
</evidence>
<dbReference type="EMBL" id="CAACVG010009641">
    <property type="protein sequence ID" value="VEN53755.1"/>
    <property type="molecule type" value="Genomic_DNA"/>
</dbReference>
<dbReference type="SMART" id="SM00848">
    <property type="entry name" value="Inhibitor_I29"/>
    <property type="match status" value="1"/>
</dbReference>
<dbReference type="PRINTS" id="PR00705">
    <property type="entry name" value="PAPAIN"/>
</dbReference>
<name>A0A653D332_CALMS</name>
<proteinExistence type="inferred from homology"/>
<dbReference type="InterPro" id="IPR038765">
    <property type="entry name" value="Papain-like_cys_pep_sf"/>
</dbReference>
<organism evidence="10 11">
    <name type="scientific">Callosobruchus maculatus</name>
    <name type="common">Southern cowpea weevil</name>
    <name type="synonym">Pulse bruchid</name>
    <dbReference type="NCBI Taxonomy" id="64391"/>
    <lineage>
        <taxon>Eukaryota</taxon>
        <taxon>Metazoa</taxon>
        <taxon>Ecdysozoa</taxon>
        <taxon>Arthropoda</taxon>
        <taxon>Hexapoda</taxon>
        <taxon>Insecta</taxon>
        <taxon>Pterygota</taxon>
        <taxon>Neoptera</taxon>
        <taxon>Endopterygota</taxon>
        <taxon>Coleoptera</taxon>
        <taxon>Polyphaga</taxon>
        <taxon>Cucujiformia</taxon>
        <taxon>Chrysomeloidea</taxon>
        <taxon>Chrysomelidae</taxon>
        <taxon>Bruchinae</taxon>
        <taxon>Bruchini</taxon>
        <taxon>Callosobruchus</taxon>
    </lineage>
</organism>
<dbReference type="FunFam" id="3.90.70.10:FF:000006">
    <property type="entry name" value="Cathepsin S"/>
    <property type="match status" value="1"/>
</dbReference>
<protein>
    <recommendedName>
        <fullName evidence="12">Gut cathepsin L-like cysteine protease</fullName>
    </recommendedName>
</protein>
<evidence type="ECO:0000256" key="6">
    <source>
        <dbReference type="ARBA" id="ARBA00023157"/>
    </source>
</evidence>
<evidence type="ECO:0000256" key="2">
    <source>
        <dbReference type="ARBA" id="ARBA00022670"/>
    </source>
</evidence>
<sequence length="335" mass="37191">MKYLLVCLFAAGVAALNELDQWRQFKIRYGKTYTSSLEDRKRFNIFRENLKKILHHNERFDKGEVTYAMKITKFADMTQDEFKDFLTRSYGGGARATEYFNSSDRDNNGAEPSQSVFENLPKAVDWRSKGSVTTVKDQGMCGSCWAFSAVGALEGQHFKSNGSLLDLSVQDLVDCAGGSYGNMGCNGGLMNYAYDYVKDRGVLTEKEYPYEGITDTCKQNANGFKITSYVNITIQDEKALAHAVATVGPISCAMDASYLSSYSHGIIDSSCGCGSERFFLNHGVLVVGYGEEKGVEYWLVKNSWGTGWGEKGYFKLKKNDKNTCGIATDSSYPVV</sequence>
<evidence type="ECO:0000256" key="7">
    <source>
        <dbReference type="SAM" id="SignalP"/>
    </source>
</evidence>
<evidence type="ECO:0000259" key="9">
    <source>
        <dbReference type="SMART" id="SM00848"/>
    </source>
</evidence>
<dbReference type="InterPro" id="IPR025660">
    <property type="entry name" value="Pept_his_AS"/>
</dbReference>
<keyword evidence="5" id="KW-0865">Zymogen</keyword>
<dbReference type="InterPro" id="IPR013201">
    <property type="entry name" value="Prot_inhib_I29"/>
</dbReference>
<dbReference type="InterPro" id="IPR039417">
    <property type="entry name" value="Peptidase_C1A_papain-like"/>
</dbReference>
<dbReference type="PROSITE" id="PS00139">
    <property type="entry name" value="THIOL_PROTEASE_CYS"/>
    <property type="match status" value="1"/>
</dbReference>
<evidence type="ECO:0000256" key="4">
    <source>
        <dbReference type="ARBA" id="ARBA00022807"/>
    </source>
</evidence>
<dbReference type="Proteomes" id="UP000410492">
    <property type="component" value="Unassembled WGS sequence"/>
</dbReference>
<comment type="similarity">
    <text evidence="1">Belongs to the peptidase C1 family.</text>
</comment>
<keyword evidence="7" id="KW-0732">Signal</keyword>
<dbReference type="Gene3D" id="3.90.70.10">
    <property type="entry name" value="Cysteine proteinases"/>
    <property type="match status" value="1"/>
</dbReference>